<accession>A0ABS8WSK9</accession>
<sequence length="136" mass="16417">MSRGEGSRVVMWLVVSNQSYHFSRNHMSRDDSWYILFGRGKRYKECSIYVAVTMSRDHEMWYSRMTDPDQLWYEVQKLIRCFNYHERIPRVMSKFSFPHITPYNQESLALKALKEVRVLHLQPWMSQALVKNSSFQ</sequence>
<evidence type="ECO:0000313" key="2">
    <source>
        <dbReference type="Proteomes" id="UP000823775"/>
    </source>
</evidence>
<proteinExistence type="predicted"/>
<organism evidence="1 2">
    <name type="scientific">Datura stramonium</name>
    <name type="common">Jimsonweed</name>
    <name type="synonym">Common thornapple</name>
    <dbReference type="NCBI Taxonomy" id="4076"/>
    <lineage>
        <taxon>Eukaryota</taxon>
        <taxon>Viridiplantae</taxon>
        <taxon>Streptophyta</taxon>
        <taxon>Embryophyta</taxon>
        <taxon>Tracheophyta</taxon>
        <taxon>Spermatophyta</taxon>
        <taxon>Magnoliopsida</taxon>
        <taxon>eudicotyledons</taxon>
        <taxon>Gunneridae</taxon>
        <taxon>Pentapetalae</taxon>
        <taxon>asterids</taxon>
        <taxon>lamiids</taxon>
        <taxon>Solanales</taxon>
        <taxon>Solanaceae</taxon>
        <taxon>Solanoideae</taxon>
        <taxon>Datureae</taxon>
        <taxon>Datura</taxon>
    </lineage>
</organism>
<comment type="caution">
    <text evidence="1">The sequence shown here is derived from an EMBL/GenBank/DDBJ whole genome shotgun (WGS) entry which is preliminary data.</text>
</comment>
<feature type="non-terminal residue" evidence="1">
    <location>
        <position position="136"/>
    </location>
</feature>
<name>A0ABS8WSK9_DATST</name>
<gene>
    <name evidence="1" type="ORF">HAX54_001081</name>
</gene>
<dbReference type="Proteomes" id="UP000823775">
    <property type="component" value="Unassembled WGS sequence"/>
</dbReference>
<reference evidence="1 2" key="1">
    <citation type="journal article" date="2021" name="BMC Genomics">
        <title>Datura genome reveals duplications of psychoactive alkaloid biosynthetic genes and high mutation rate following tissue culture.</title>
        <authorList>
            <person name="Rajewski A."/>
            <person name="Carter-House D."/>
            <person name="Stajich J."/>
            <person name="Litt A."/>
        </authorList>
    </citation>
    <scope>NUCLEOTIDE SEQUENCE [LARGE SCALE GENOMIC DNA]</scope>
    <source>
        <strain evidence="1">AR-01</strain>
    </source>
</reference>
<evidence type="ECO:0000313" key="1">
    <source>
        <dbReference type="EMBL" id="MCE3215173.1"/>
    </source>
</evidence>
<keyword evidence="2" id="KW-1185">Reference proteome</keyword>
<protein>
    <submittedName>
        <fullName evidence="1">Uncharacterized protein</fullName>
    </submittedName>
</protein>
<dbReference type="EMBL" id="JACEIK010010398">
    <property type="protein sequence ID" value="MCE3215173.1"/>
    <property type="molecule type" value="Genomic_DNA"/>
</dbReference>